<evidence type="ECO:0000313" key="1">
    <source>
        <dbReference type="EMBL" id="KDO46152.1"/>
    </source>
</evidence>
<sequence length="77" mass="8932">MHIQKLIPFICPTNIILYEREKREGGSGVWKLTNTLFFDYFSFSLGDFILQQQQKLFILCPSPPVSSCHEKAKTNHT</sequence>
<gene>
    <name evidence="1" type="ORF">CISIN_1g034971mg</name>
</gene>
<dbReference type="Proteomes" id="UP000027120">
    <property type="component" value="Unassembled WGS sequence"/>
</dbReference>
<protein>
    <submittedName>
        <fullName evidence="1">Uncharacterized protein</fullName>
    </submittedName>
</protein>
<evidence type="ECO:0000313" key="2">
    <source>
        <dbReference type="Proteomes" id="UP000027120"/>
    </source>
</evidence>
<proteinExistence type="predicted"/>
<dbReference type="AlphaFoldDB" id="A0A067E4J1"/>
<keyword evidence="2" id="KW-1185">Reference proteome</keyword>
<dbReference type="EMBL" id="KK785225">
    <property type="protein sequence ID" value="KDO46152.1"/>
    <property type="molecule type" value="Genomic_DNA"/>
</dbReference>
<organism evidence="1 2">
    <name type="scientific">Citrus sinensis</name>
    <name type="common">Sweet orange</name>
    <name type="synonym">Citrus aurantium var. sinensis</name>
    <dbReference type="NCBI Taxonomy" id="2711"/>
    <lineage>
        <taxon>Eukaryota</taxon>
        <taxon>Viridiplantae</taxon>
        <taxon>Streptophyta</taxon>
        <taxon>Embryophyta</taxon>
        <taxon>Tracheophyta</taxon>
        <taxon>Spermatophyta</taxon>
        <taxon>Magnoliopsida</taxon>
        <taxon>eudicotyledons</taxon>
        <taxon>Gunneridae</taxon>
        <taxon>Pentapetalae</taxon>
        <taxon>rosids</taxon>
        <taxon>malvids</taxon>
        <taxon>Sapindales</taxon>
        <taxon>Rutaceae</taxon>
        <taxon>Aurantioideae</taxon>
        <taxon>Citrus</taxon>
    </lineage>
</organism>
<reference evidence="1 2" key="1">
    <citation type="submission" date="2014-04" db="EMBL/GenBank/DDBJ databases">
        <authorList>
            <consortium name="International Citrus Genome Consortium"/>
            <person name="Gmitter F."/>
            <person name="Chen C."/>
            <person name="Farmerie W."/>
            <person name="Harkins T."/>
            <person name="Desany B."/>
            <person name="Mohiuddin M."/>
            <person name="Kodira C."/>
            <person name="Borodovsky M."/>
            <person name="Lomsadze A."/>
            <person name="Burns P."/>
            <person name="Jenkins J."/>
            <person name="Prochnik S."/>
            <person name="Shu S."/>
            <person name="Chapman J."/>
            <person name="Pitluck S."/>
            <person name="Schmutz J."/>
            <person name="Rokhsar D."/>
        </authorList>
    </citation>
    <scope>NUCLEOTIDE SEQUENCE</scope>
</reference>
<name>A0A067E4J1_CITSI</name>
<accession>A0A067E4J1</accession>